<accession>A0A4Q0NR60</accession>
<keyword evidence="3 6" id="KW-0812">Transmembrane</keyword>
<feature type="domain" description="RDD" evidence="7">
    <location>
        <begin position="77"/>
        <end position="176"/>
    </location>
</feature>
<dbReference type="InterPro" id="IPR010432">
    <property type="entry name" value="RDD"/>
</dbReference>
<evidence type="ECO:0000256" key="2">
    <source>
        <dbReference type="ARBA" id="ARBA00022475"/>
    </source>
</evidence>
<proteinExistence type="predicted"/>
<evidence type="ECO:0000256" key="5">
    <source>
        <dbReference type="ARBA" id="ARBA00023136"/>
    </source>
</evidence>
<dbReference type="Pfam" id="PF06271">
    <property type="entry name" value="RDD"/>
    <property type="match status" value="1"/>
</dbReference>
<evidence type="ECO:0000313" key="8">
    <source>
        <dbReference type="EMBL" id="RXG11622.1"/>
    </source>
</evidence>
<dbReference type="AlphaFoldDB" id="A0A4Q0NR60"/>
<evidence type="ECO:0000256" key="1">
    <source>
        <dbReference type="ARBA" id="ARBA00004651"/>
    </source>
</evidence>
<dbReference type="Proteomes" id="UP000289859">
    <property type="component" value="Unassembled WGS sequence"/>
</dbReference>
<dbReference type="GO" id="GO:0005886">
    <property type="term" value="C:plasma membrane"/>
    <property type="evidence" value="ECO:0007669"/>
    <property type="project" value="UniProtKB-SubCell"/>
</dbReference>
<dbReference type="PANTHER" id="PTHR36115">
    <property type="entry name" value="PROLINE-RICH ANTIGEN HOMOLOG-RELATED"/>
    <property type="match status" value="1"/>
</dbReference>
<evidence type="ECO:0000256" key="4">
    <source>
        <dbReference type="ARBA" id="ARBA00022989"/>
    </source>
</evidence>
<comment type="caution">
    <text evidence="8">The sequence shown here is derived from an EMBL/GenBank/DDBJ whole genome shotgun (WGS) entry which is preliminary data.</text>
</comment>
<dbReference type="OrthoDB" id="762068at2"/>
<feature type="transmembrane region" description="Helical" evidence="6">
    <location>
        <begin position="112"/>
        <end position="131"/>
    </location>
</feature>
<reference evidence="8 9" key="1">
    <citation type="submission" date="2018-07" db="EMBL/GenBank/DDBJ databases">
        <title>Leeuwenhoekiella genomics.</title>
        <authorList>
            <person name="Tahon G."/>
            <person name="Willems A."/>
        </authorList>
    </citation>
    <scope>NUCLEOTIDE SEQUENCE [LARGE SCALE GENOMIC DNA]</scope>
    <source>
        <strain evidence="8 9">LMG 29608</strain>
    </source>
</reference>
<name>A0A4Q0NR60_9FLAO</name>
<protein>
    <submittedName>
        <fullName evidence="8">Putative RDD family membrane protein YckC</fullName>
    </submittedName>
</protein>
<keyword evidence="2" id="KW-1003">Cell membrane</keyword>
<evidence type="ECO:0000313" key="9">
    <source>
        <dbReference type="Proteomes" id="UP000289859"/>
    </source>
</evidence>
<dbReference type="PANTHER" id="PTHR36115:SF4">
    <property type="entry name" value="MEMBRANE PROTEIN"/>
    <property type="match status" value="1"/>
</dbReference>
<feature type="transmembrane region" description="Helical" evidence="6">
    <location>
        <begin position="83"/>
        <end position="106"/>
    </location>
</feature>
<sequence length="199" mass="22666">MSKQKPYLSKLKKCSDKELVRIVTVEVHKYEPEAVQAAEDELSRRKISKLQMANLVKAVAQDNDAVKEIQDYVSSSGIRFTNFLIDFVIFVLLVLTASLALDSVFVTTNNNLLQAIGYGMILLIFLAYYGLSEYFFQKTAGKYVTKTIVVTESGNKPDGKTILIRTLCRLIPFDRLSYLIVKRGLHDRFSKTRVIKDRE</sequence>
<keyword evidence="5 6" id="KW-0472">Membrane</keyword>
<evidence type="ECO:0000256" key="6">
    <source>
        <dbReference type="SAM" id="Phobius"/>
    </source>
</evidence>
<gene>
    <name evidence="8" type="ORF">DSM02_4063</name>
</gene>
<keyword evidence="4 6" id="KW-1133">Transmembrane helix</keyword>
<evidence type="ECO:0000256" key="3">
    <source>
        <dbReference type="ARBA" id="ARBA00022692"/>
    </source>
</evidence>
<dbReference type="EMBL" id="QOVK01000035">
    <property type="protein sequence ID" value="RXG11622.1"/>
    <property type="molecule type" value="Genomic_DNA"/>
</dbReference>
<dbReference type="RefSeq" id="WP_128767227.1">
    <property type="nucleotide sequence ID" value="NZ_JBHUOO010000037.1"/>
</dbReference>
<dbReference type="InterPro" id="IPR051791">
    <property type="entry name" value="Pra-immunoreactive"/>
</dbReference>
<comment type="subcellular location">
    <subcellularLocation>
        <location evidence="1">Cell membrane</location>
        <topology evidence="1">Multi-pass membrane protein</topology>
    </subcellularLocation>
</comment>
<organism evidence="8 9">
    <name type="scientific">Leeuwenhoekiella polynyae</name>
    <dbReference type="NCBI Taxonomy" id="1550906"/>
    <lineage>
        <taxon>Bacteria</taxon>
        <taxon>Pseudomonadati</taxon>
        <taxon>Bacteroidota</taxon>
        <taxon>Flavobacteriia</taxon>
        <taxon>Flavobacteriales</taxon>
        <taxon>Flavobacteriaceae</taxon>
        <taxon>Leeuwenhoekiella</taxon>
    </lineage>
</organism>
<keyword evidence="9" id="KW-1185">Reference proteome</keyword>
<evidence type="ECO:0000259" key="7">
    <source>
        <dbReference type="Pfam" id="PF06271"/>
    </source>
</evidence>